<protein>
    <submittedName>
        <fullName evidence="5">DEAD/DEAH box helicase</fullName>
    </submittedName>
</protein>
<keyword evidence="6" id="KW-1185">Reference proteome</keyword>
<dbReference type="Gene3D" id="3.40.50.10810">
    <property type="entry name" value="Tandem AAA-ATPase domain"/>
    <property type="match status" value="1"/>
</dbReference>
<dbReference type="CDD" id="cd18793">
    <property type="entry name" value="SF2_C_SNF"/>
    <property type="match status" value="1"/>
</dbReference>
<dbReference type="SMART" id="SM00487">
    <property type="entry name" value="DEXDc"/>
    <property type="match status" value="1"/>
</dbReference>
<dbReference type="InterPro" id="IPR014001">
    <property type="entry name" value="Helicase_ATP-bd"/>
</dbReference>
<dbReference type="InterPro" id="IPR049730">
    <property type="entry name" value="SNF2/RAD54-like_C"/>
</dbReference>
<proteinExistence type="predicted"/>
<dbReference type="Proteomes" id="UP001304340">
    <property type="component" value="Chromosome"/>
</dbReference>
<feature type="region of interest" description="Disordered" evidence="2">
    <location>
        <begin position="755"/>
        <end position="782"/>
    </location>
</feature>
<dbReference type="KEGG" id="sbil:SANBI_002974"/>
<dbReference type="Pfam" id="PF00176">
    <property type="entry name" value="SNF2-rel_dom"/>
    <property type="match status" value="1"/>
</dbReference>
<dbReference type="GO" id="GO:0005524">
    <property type="term" value="F:ATP binding"/>
    <property type="evidence" value="ECO:0007669"/>
    <property type="project" value="InterPro"/>
</dbReference>
<evidence type="ECO:0000259" key="3">
    <source>
        <dbReference type="PROSITE" id="PS51192"/>
    </source>
</evidence>
<dbReference type="InterPro" id="IPR038718">
    <property type="entry name" value="SNF2-like_sf"/>
</dbReference>
<keyword evidence="5" id="KW-0547">Nucleotide-binding</keyword>
<name>A0AAF1C221_9MICO</name>
<dbReference type="RefSeq" id="WP_319156379.1">
    <property type="nucleotide sequence ID" value="NZ_CP138359.1"/>
</dbReference>
<evidence type="ECO:0000259" key="4">
    <source>
        <dbReference type="PROSITE" id="PS51194"/>
    </source>
</evidence>
<dbReference type="GO" id="GO:0004386">
    <property type="term" value="F:helicase activity"/>
    <property type="evidence" value="ECO:0007669"/>
    <property type="project" value="UniProtKB-KW"/>
</dbReference>
<evidence type="ECO:0000313" key="6">
    <source>
        <dbReference type="Proteomes" id="UP001304340"/>
    </source>
</evidence>
<dbReference type="InterPro" id="IPR000330">
    <property type="entry name" value="SNF2_N"/>
</dbReference>
<feature type="domain" description="Helicase C-terminal" evidence="4">
    <location>
        <begin position="521"/>
        <end position="706"/>
    </location>
</feature>
<dbReference type="Gene3D" id="3.40.50.300">
    <property type="entry name" value="P-loop containing nucleotide triphosphate hydrolases"/>
    <property type="match status" value="1"/>
</dbReference>
<sequence length="782" mass="83980">MLAASARAVLDHLDGATTRIAEQVHSDRAARTRAELDGLTVDRLTEITDKNLRIRALLDAGYTTVGSLLGVSAEQLEMLDGVGSHTARSTVAAVEQLADATAQGQSMRITLDRDDATGTRLLGDLEMLVRLGPLVEPHRRDLDDYARSVEQLAEAVSQATNALTFAFRRRASRRRALDALAALEGWAPWLASTGLEQVVARLTSACAEPGPGPLALWDDFERRSAVYYTVLGAIVPLVRDVLAATGMLPSELADRVDAIALDTTLLDVSLRGYQAFGAKFVLNQGRVLLGDEMGLGKTVQAVAVMAHLVAAGATHVLVVCPASVLVGWLREIELRSSLQAWRVHGPDREATAAAWLAQGGVAVTTFEGLRHVPEAAAEVLDLLVVDEAHLVKNPRARRSQDVAAWADRCWRVLLMTGTPLENRLDEFLGLVRMLQPALVDSLPPHLRLVGADTLRHTMAPVYLRRNAVDVLVELPELVELDEWEELTPDGRRVYEAAVAQGRFMDMRRADFATPDSSGSSKLGRLLEILEDAAANGEKVVVFSYFRSVVDLVCRTLAGPGGRDGTGPQTGAEAADLHPSDLDRADLEPAAGGLPAVFGPLWGGVSADERQLEVDRFAAAPPGAVLVAQVDAGGVGLNIQAANVVVLCEPQLKPTTEAQAVARVRRMGQVRPVRVHRLLVEDTVDERIREILATKQQLFDEYVRESSLAAGTTRAVDVSEAVLAREVVAAEQARLGYGPVWDDLLADGLQAGTEVPLGDDAAADQPVDRLGWRSGDLQGPGTP</sequence>
<dbReference type="EMBL" id="CP138359">
    <property type="protein sequence ID" value="WPF81665.1"/>
    <property type="molecule type" value="Genomic_DNA"/>
</dbReference>
<dbReference type="SMART" id="SM00490">
    <property type="entry name" value="HELICc"/>
    <property type="match status" value="1"/>
</dbReference>
<dbReference type="PROSITE" id="PS51194">
    <property type="entry name" value="HELICASE_CTER"/>
    <property type="match status" value="1"/>
</dbReference>
<evidence type="ECO:0000256" key="1">
    <source>
        <dbReference type="ARBA" id="ARBA00022801"/>
    </source>
</evidence>
<dbReference type="SUPFAM" id="SSF52540">
    <property type="entry name" value="P-loop containing nucleoside triphosphate hydrolases"/>
    <property type="match status" value="2"/>
</dbReference>
<dbReference type="PANTHER" id="PTHR10799">
    <property type="entry name" value="SNF2/RAD54 HELICASE FAMILY"/>
    <property type="match status" value="1"/>
</dbReference>
<dbReference type="PROSITE" id="PS51192">
    <property type="entry name" value="HELICASE_ATP_BIND_1"/>
    <property type="match status" value="1"/>
</dbReference>
<keyword evidence="5" id="KW-0347">Helicase</keyword>
<gene>
    <name evidence="5" type="ORF">SANBI_002974</name>
</gene>
<dbReference type="GO" id="GO:0016787">
    <property type="term" value="F:hydrolase activity"/>
    <property type="evidence" value="ECO:0007669"/>
    <property type="project" value="UniProtKB-KW"/>
</dbReference>
<reference evidence="6" key="1">
    <citation type="submission" date="2023-11" db="EMBL/GenBank/DDBJ databases">
        <authorList>
            <person name="Helweg L.P."/>
            <person name="Kiel A."/>
            <person name="Hitz F."/>
            <person name="Ruckert-Reed C."/>
            <person name="Busche T."/>
            <person name="Kaltschmidt B."/>
            <person name="Kaltschmidt C."/>
        </authorList>
    </citation>
    <scope>NUCLEOTIDE SEQUENCE [LARGE SCALE GENOMIC DNA]</scope>
    <source>
        <strain evidence="6">4.1</strain>
    </source>
</reference>
<keyword evidence="1" id="KW-0378">Hydrolase</keyword>
<evidence type="ECO:0000256" key="2">
    <source>
        <dbReference type="SAM" id="MobiDB-lite"/>
    </source>
</evidence>
<dbReference type="InterPro" id="IPR001650">
    <property type="entry name" value="Helicase_C-like"/>
</dbReference>
<evidence type="ECO:0000313" key="5">
    <source>
        <dbReference type="EMBL" id="WPF81665.1"/>
    </source>
</evidence>
<dbReference type="CDD" id="cd17919">
    <property type="entry name" value="DEXHc_Snf"/>
    <property type="match status" value="1"/>
</dbReference>
<accession>A0AAF1C221</accession>
<feature type="domain" description="Helicase ATP-binding" evidence="3">
    <location>
        <begin position="278"/>
        <end position="437"/>
    </location>
</feature>
<organism evidence="5 6">
    <name type="scientific">Sanguibacter biliveldensis</name>
    <dbReference type="NCBI Taxonomy" id="3030830"/>
    <lineage>
        <taxon>Bacteria</taxon>
        <taxon>Bacillati</taxon>
        <taxon>Actinomycetota</taxon>
        <taxon>Actinomycetes</taxon>
        <taxon>Micrococcales</taxon>
        <taxon>Sanguibacteraceae</taxon>
        <taxon>Sanguibacter</taxon>
    </lineage>
</organism>
<dbReference type="Pfam" id="PF00271">
    <property type="entry name" value="Helicase_C"/>
    <property type="match status" value="1"/>
</dbReference>
<dbReference type="AlphaFoldDB" id="A0AAF1C221"/>
<keyword evidence="5" id="KW-0067">ATP-binding</keyword>
<dbReference type="InterPro" id="IPR027417">
    <property type="entry name" value="P-loop_NTPase"/>
</dbReference>